<dbReference type="OrthoDB" id="3214274at2"/>
<feature type="domain" description="Histidine kinase/HSP90-like ATPase" evidence="2">
    <location>
        <begin position="33"/>
        <end position="122"/>
    </location>
</feature>
<dbReference type="GO" id="GO:0004674">
    <property type="term" value="F:protein serine/threonine kinase activity"/>
    <property type="evidence" value="ECO:0007669"/>
    <property type="project" value="UniProtKB-KW"/>
</dbReference>
<dbReference type="SUPFAM" id="SSF55874">
    <property type="entry name" value="ATPase domain of HSP90 chaperone/DNA topoisomerase II/histidine kinase"/>
    <property type="match status" value="1"/>
</dbReference>
<evidence type="ECO:0000256" key="1">
    <source>
        <dbReference type="ARBA" id="ARBA00022527"/>
    </source>
</evidence>
<evidence type="ECO:0000259" key="2">
    <source>
        <dbReference type="Pfam" id="PF13581"/>
    </source>
</evidence>
<dbReference type="Gene3D" id="3.30.565.10">
    <property type="entry name" value="Histidine kinase-like ATPase, C-terminal domain"/>
    <property type="match status" value="1"/>
</dbReference>
<comment type="caution">
    <text evidence="3">The sequence shown here is derived from an EMBL/GenBank/DDBJ whole genome shotgun (WGS) entry which is preliminary data.</text>
</comment>
<keyword evidence="1" id="KW-0723">Serine/threonine-protein kinase</keyword>
<protein>
    <submittedName>
        <fullName evidence="3">ATPase</fullName>
    </submittedName>
</protein>
<dbReference type="Proteomes" id="UP000287830">
    <property type="component" value="Unassembled WGS sequence"/>
</dbReference>
<dbReference type="Pfam" id="PF13581">
    <property type="entry name" value="HATPase_c_2"/>
    <property type="match status" value="1"/>
</dbReference>
<sequence>MYVEPWPPSPEPLAFTDPWEYELAFPGDPRGPGIARMTLRAVLAAHGVPELIERAELLTSELTTNSVRHAKGSASVRLRWTHPVLRVSVSDTVPFLPATLRSPTLEAGSGRGLFILDRVADRWGGCALGDSLLGPGGKSIWFELAVRTGPPPPQTPPALVA</sequence>
<name>A0A7U9KW19_9ACTN</name>
<dbReference type="InterPro" id="IPR050267">
    <property type="entry name" value="Anti-sigma-factor_SerPK"/>
</dbReference>
<keyword evidence="1" id="KW-0418">Kinase</keyword>
<evidence type="ECO:0000313" key="3">
    <source>
        <dbReference type="EMBL" id="GCD36462.1"/>
    </source>
</evidence>
<dbReference type="EMBL" id="BHZC01000001">
    <property type="protein sequence ID" value="GCD36462.1"/>
    <property type="molecule type" value="Genomic_DNA"/>
</dbReference>
<keyword evidence="1" id="KW-0808">Transferase</keyword>
<dbReference type="GeneID" id="95623090"/>
<organism evidence="3 4">
    <name type="scientific">Streptomyces chrestomyceticus JCM 4735</name>
    <dbReference type="NCBI Taxonomy" id="1306181"/>
    <lineage>
        <taxon>Bacteria</taxon>
        <taxon>Bacillati</taxon>
        <taxon>Actinomycetota</taxon>
        <taxon>Actinomycetes</taxon>
        <taxon>Kitasatosporales</taxon>
        <taxon>Streptomycetaceae</taxon>
        <taxon>Streptomyces</taxon>
    </lineage>
</organism>
<dbReference type="CDD" id="cd16936">
    <property type="entry name" value="HATPase_RsbW-like"/>
    <property type="match status" value="1"/>
</dbReference>
<dbReference type="InterPro" id="IPR003594">
    <property type="entry name" value="HATPase_dom"/>
</dbReference>
<dbReference type="AlphaFoldDB" id="A0A7U9KW19"/>
<evidence type="ECO:0000313" key="4">
    <source>
        <dbReference type="Proteomes" id="UP000287830"/>
    </source>
</evidence>
<dbReference type="InterPro" id="IPR036890">
    <property type="entry name" value="HATPase_C_sf"/>
</dbReference>
<dbReference type="PANTHER" id="PTHR35526:SF3">
    <property type="entry name" value="ANTI-SIGMA-F FACTOR RSBW"/>
    <property type="match status" value="1"/>
</dbReference>
<reference evidence="3 4" key="1">
    <citation type="submission" date="2018-11" db="EMBL/GenBank/DDBJ databases">
        <title>Whole genome sequence of Streptomyces chrestomyceticus NBRC 13444(T).</title>
        <authorList>
            <person name="Komaki H."/>
            <person name="Tamura T."/>
        </authorList>
    </citation>
    <scope>NUCLEOTIDE SEQUENCE [LARGE SCALE GENOMIC DNA]</scope>
    <source>
        <strain evidence="3 4">NBRC 13444</strain>
    </source>
</reference>
<dbReference type="RefSeq" id="WP_125046107.1">
    <property type="nucleotide sequence ID" value="NZ_BHZC01000001.1"/>
</dbReference>
<proteinExistence type="predicted"/>
<accession>A0A7U9KW19</accession>
<dbReference type="PANTHER" id="PTHR35526">
    <property type="entry name" value="ANTI-SIGMA-F FACTOR RSBW-RELATED"/>
    <property type="match status" value="1"/>
</dbReference>
<gene>
    <name evidence="3" type="ORF">OEIGOIKO_04225</name>
</gene>